<dbReference type="RefSeq" id="WP_183114357.1">
    <property type="nucleotide sequence ID" value="NZ_AP019669.1"/>
</dbReference>
<dbReference type="EMBL" id="CP104450">
    <property type="protein sequence ID" value="UXE37054.1"/>
    <property type="molecule type" value="Genomic_DNA"/>
</dbReference>
<feature type="chain" id="PRO_5040257704" description="Lipoprotein" evidence="2">
    <location>
        <begin position="18"/>
        <end position="55"/>
    </location>
</feature>
<proteinExistence type="predicted"/>
<evidence type="ECO:0008006" key="5">
    <source>
        <dbReference type="Google" id="ProtNLM"/>
    </source>
</evidence>
<sequence>MSRLLILTLVLPLTACAGYFSPPPKETEGDNAGQSSSLPDCRSRHHVIICDWEKA</sequence>
<evidence type="ECO:0000313" key="3">
    <source>
        <dbReference type="EMBL" id="UXE37054.1"/>
    </source>
</evidence>
<feature type="region of interest" description="Disordered" evidence="1">
    <location>
        <begin position="22"/>
        <end position="41"/>
    </location>
</feature>
<accession>A0A9Q9JBA4</accession>
<evidence type="ECO:0000256" key="1">
    <source>
        <dbReference type="SAM" id="MobiDB-lite"/>
    </source>
</evidence>
<dbReference type="Proteomes" id="UP001064206">
    <property type="component" value="Chromosome"/>
</dbReference>
<feature type="signal peptide" evidence="2">
    <location>
        <begin position="1"/>
        <end position="17"/>
    </location>
</feature>
<dbReference type="AlphaFoldDB" id="A0A9Q9JBA4"/>
<organism evidence="3 4">
    <name type="scientific">Raoultella ornithinolytica</name>
    <name type="common">Klebsiella ornithinolytica</name>
    <dbReference type="NCBI Taxonomy" id="54291"/>
    <lineage>
        <taxon>Bacteria</taxon>
        <taxon>Pseudomonadati</taxon>
        <taxon>Pseudomonadota</taxon>
        <taxon>Gammaproteobacteria</taxon>
        <taxon>Enterobacterales</taxon>
        <taxon>Enterobacteriaceae</taxon>
        <taxon>Klebsiella/Raoultella group</taxon>
        <taxon>Raoultella</taxon>
    </lineage>
</organism>
<reference evidence="3" key="1">
    <citation type="submission" date="2022-09" db="EMBL/GenBank/DDBJ databases">
        <title>Multidrug resistance Raoultella ornithinolytica Strain MQB_Silv_108.</title>
        <authorList>
            <person name="Quintela-Baluja M."/>
        </authorList>
    </citation>
    <scope>NUCLEOTIDE SEQUENCE</scope>
    <source>
        <strain evidence="3">MQB_Silv_108</strain>
    </source>
</reference>
<evidence type="ECO:0000256" key="2">
    <source>
        <dbReference type="SAM" id="SignalP"/>
    </source>
</evidence>
<evidence type="ECO:0000313" key="4">
    <source>
        <dbReference type="Proteomes" id="UP001064206"/>
    </source>
</evidence>
<keyword evidence="2" id="KW-0732">Signal</keyword>
<protein>
    <recommendedName>
        <fullName evidence="5">Lipoprotein</fullName>
    </recommendedName>
</protein>
<name>A0A9Q9JBA4_RAOOR</name>
<gene>
    <name evidence="3" type="ORF">N2J37_21370</name>
</gene>